<evidence type="ECO:0000256" key="9">
    <source>
        <dbReference type="ARBA" id="ARBA00046047"/>
    </source>
</evidence>
<dbReference type="Proteomes" id="UP000078389">
    <property type="component" value="Unassembled WGS sequence"/>
</dbReference>
<evidence type="ECO:0000256" key="11">
    <source>
        <dbReference type="ARBA" id="ARBA00047972"/>
    </source>
</evidence>
<organism evidence="13 14">
    <name type="scientific">Devosia elaeis</name>
    <dbReference type="NCBI Taxonomy" id="1770058"/>
    <lineage>
        <taxon>Bacteria</taxon>
        <taxon>Pseudomonadati</taxon>
        <taxon>Pseudomonadota</taxon>
        <taxon>Alphaproteobacteria</taxon>
        <taxon>Hyphomicrobiales</taxon>
        <taxon>Devosiaceae</taxon>
        <taxon>Devosia</taxon>
    </lineage>
</organism>
<feature type="domain" description="AB hydrolase-1" evidence="12">
    <location>
        <begin position="47"/>
        <end position="241"/>
    </location>
</feature>
<evidence type="ECO:0000256" key="4">
    <source>
        <dbReference type="ARBA" id="ARBA00039132"/>
    </source>
</evidence>
<comment type="function">
    <text evidence="9">Acts as an acyl-protein thioesterase that hydrolyzes fatty acids from acylated residues in proteins. Regulates the mitochondrial S-depalmitoylation of the nucleophilic active site residue of peroxiredoxin-5/PRDX5, a key antioxidant protein, therefore modulating mitochondrial antioxidant ability. Also catalyzes the deglucuronidation of mycophenolic acid acyl-glucuronide, an active metabolite of the immunosuppressant drug mycophenolate.</text>
</comment>
<evidence type="ECO:0000313" key="13">
    <source>
        <dbReference type="EMBL" id="OAM78372.1"/>
    </source>
</evidence>
<dbReference type="InterPro" id="IPR052382">
    <property type="entry name" value="ABHD10_acyl-thioesterase"/>
</dbReference>
<proteinExistence type="predicted"/>
<reference evidence="13 14" key="1">
    <citation type="submission" date="2016-03" db="EMBL/GenBank/DDBJ databases">
        <title>Genome sequencing of Devosia sp. S37.</title>
        <authorList>
            <person name="Mohd Nor M."/>
        </authorList>
    </citation>
    <scope>NUCLEOTIDE SEQUENCE [LARGE SCALE GENOMIC DNA]</scope>
    <source>
        <strain evidence="13 14">S37</strain>
    </source>
</reference>
<dbReference type="InterPro" id="IPR000073">
    <property type="entry name" value="AB_hydrolase_1"/>
</dbReference>
<dbReference type="AlphaFoldDB" id="A0A178HZV3"/>
<evidence type="ECO:0000256" key="10">
    <source>
        <dbReference type="ARBA" id="ARBA00047409"/>
    </source>
</evidence>
<dbReference type="PANTHER" id="PTHR16138:SF7">
    <property type="entry name" value="PALMITOYL-PROTEIN THIOESTERASE ABHD10, MITOCHONDRIAL"/>
    <property type="match status" value="1"/>
</dbReference>
<evidence type="ECO:0000256" key="6">
    <source>
        <dbReference type="ARBA" id="ARBA00041520"/>
    </source>
</evidence>
<comment type="catalytic activity">
    <reaction evidence="10">
        <text>S-hexadecanoyl-L-cysteinyl-[protein] + H2O = L-cysteinyl-[protein] + hexadecanoate + H(+)</text>
        <dbReference type="Rhea" id="RHEA:19233"/>
        <dbReference type="Rhea" id="RHEA-COMP:10131"/>
        <dbReference type="Rhea" id="RHEA-COMP:11032"/>
        <dbReference type="ChEBI" id="CHEBI:7896"/>
        <dbReference type="ChEBI" id="CHEBI:15377"/>
        <dbReference type="ChEBI" id="CHEBI:15378"/>
        <dbReference type="ChEBI" id="CHEBI:29950"/>
        <dbReference type="ChEBI" id="CHEBI:74151"/>
        <dbReference type="EC" id="3.1.2.22"/>
    </reaction>
    <physiologicalReaction direction="left-to-right" evidence="10">
        <dbReference type="Rhea" id="RHEA:19234"/>
    </physiologicalReaction>
</comment>
<keyword evidence="3" id="KW-0809">Transit peptide</keyword>
<dbReference type="GO" id="GO:0008474">
    <property type="term" value="F:palmitoyl-(protein) hydrolase activity"/>
    <property type="evidence" value="ECO:0007669"/>
    <property type="project" value="UniProtKB-EC"/>
</dbReference>
<dbReference type="GO" id="GO:0102390">
    <property type="term" value="F:mycophenolic acid acyl-glucuronide esterase activity"/>
    <property type="evidence" value="ECO:0007669"/>
    <property type="project" value="UniProtKB-EC"/>
</dbReference>
<dbReference type="RefSeq" id="WP_067453715.1">
    <property type="nucleotide sequence ID" value="NZ_LVVY01000071.1"/>
</dbReference>
<evidence type="ECO:0000256" key="3">
    <source>
        <dbReference type="ARBA" id="ARBA00022946"/>
    </source>
</evidence>
<dbReference type="EMBL" id="LVVY01000071">
    <property type="protein sequence ID" value="OAM78372.1"/>
    <property type="molecule type" value="Genomic_DNA"/>
</dbReference>
<evidence type="ECO:0000256" key="8">
    <source>
        <dbReference type="ARBA" id="ARBA00042704"/>
    </source>
</evidence>
<protein>
    <recommendedName>
        <fullName evidence="5">Palmitoyl-protein thioesterase ABHD10, mitochondrial</fullName>
        <ecNumber evidence="4">3.1.1.93</ecNumber>
        <ecNumber evidence="1">3.1.2.22</ecNumber>
    </recommendedName>
    <alternativeName>
        <fullName evidence="7">Acyl-protein thioesterase ABHD10</fullName>
    </alternativeName>
    <alternativeName>
        <fullName evidence="8">Alpha/beta hydrolase domain-containing protein 10</fullName>
    </alternativeName>
    <alternativeName>
        <fullName evidence="6">Mycophenolic acid acyl-glucuronide esterase, mitochondrial</fullName>
    </alternativeName>
</protein>
<dbReference type="OrthoDB" id="9813296at2"/>
<dbReference type="Pfam" id="PF12697">
    <property type="entry name" value="Abhydrolase_6"/>
    <property type="match status" value="1"/>
</dbReference>
<keyword evidence="14" id="KW-1185">Reference proteome</keyword>
<keyword evidence="2 13" id="KW-0378">Hydrolase</keyword>
<comment type="catalytic activity">
    <reaction evidence="11">
        <text>mycophenolic acid O-acyl-beta-D-glucuronide + H2O = mycophenolate + D-glucuronate + H(+)</text>
        <dbReference type="Rhea" id="RHEA:34179"/>
        <dbReference type="ChEBI" id="CHEBI:15377"/>
        <dbReference type="ChEBI" id="CHEBI:15378"/>
        <dbReference type="ChEBI" id="CHEBI:58720"/>
        <dbReference type="ChEBI" id="CHEBI:62932"/>
        <dbReference type="ChEBI" id="CHEBI:66982"/>
        <dbReference type="EC" id="3.1.1.93"/>
    </reaction>
    <physiologicalReaction direction="left-to-right" evidence="11">
        <dbReference type="Rhea" id="RHEA:34180"/>
    </physiologicalReaction>
</comment>
<dbReference type="Gene3D" id="3.40.50.1820">
    <property type="entry name" value="alpha/beta hydrolase"/>
    <property type="match status" value="1"/>
</dbReference>
<name>A0A178HZV3_9HYPH</name>
<evidence type="ECO:0000313" key="14">
    <source>
        <dbReference type="Proteomes" id="UP000078389"/>
    </source>
</evidence>
<accession>A0A178HZV3</accession>
<dbReference type="PANTHER" id="PTHR16138">
    <property type="entry name" value="MYCOPHENOLIC ACID ACYL-GLUCURONIDE ESTERASE, MITOCHONDRIAL"/>
    <property type="match status" value="1"/>
</dbReference>
<dbReference type="EC" id="3.1.1.93" evidence="4"/>
<evidence type="ECO:0000256" key="2">
    <source>
        <dbReference type="ARBA" id="ARBA00022801"/>
    </source>
</evidence>
<evidence type="ECO:0000256" key="5">
    <source>
        <dbReference type="ARBA" id="ARBA00039314"/>
    </source>
</evidence>
<dbReference type="STRING" id="1770058.A3840_06575"/>
<dbReference type="SUPFAM" id="SSF53474">
    <property type="entry name" value="alpha/beta-Hydrolases"/>
    <property type="match status" value="1"/>
</dbReference>
<dbReference type="InterPro" id="IPR029058">
    <property type="entry name" value="AB_hydrolase_fold"/>
</dbReference>
<evidence type="ECO:0000259" key="12">
    <source>
        <dbReference type="Pfam" id="PF12697"/>
    </source>
</evidence>
<comment type="caution">
    <text evidence="13">The sequence shown here is derived from an EMBL/GenBank/DDBJ whole genome shotgun (WGS) entry which is preliminary data.</text>
</comment>
<sequence length="256" mass="27639">MGSLNLFRLTIGAGASAREIAVAQRDGGAPGLFWLNGFRSVMNGAKASALDALGAEKGLAVTRFDYSGDGQSGGRFEDGTISRWLEEAEAVLALTSGPQIVCGSSMGGWIALLLARRRAALGQPLKGLVLIAPAVDATTTLLPERMTPAQQRDLDRQGWFERDSRYGDGPYLYTRRFIEDGAHHSLFGAVIETGCPVHILQGAQDPDVPATHARRLLTHILHDPVTFTLIPDGDHRLSREQDLDLLRRTVLGMVNS</sequence>
<gene>
    <name evidence="13" type="ORF">A3840_06575</name>
</gene>
<evidence type="ECO:0000256" key="7">
    <source>
        <dbReference type="ARBA" id="ARBA00042645"/>
    </source>
</evidence>
<dbReference type="EC" id="3.1.2.22" evidence="1"/>
<evidence type="ECO:0000256" key="1">
    <source>
        <dbReference type="ARBA" id="ARBA00012423"/>
    </source>
</evidence>